<dbReference type="EMBL" id="AUPC02000123">
    <property type="protein sequence ID" value="POG70289.1"/>
    <property type="molecule type" value="Genomic_DNA"/>
</dbReference>
<organism evidence="2 3">
    <name type="scientific">Rhizophagus irregularis (strain DAOM 181602 / DAOM 197198 / MUCL 43194)</name>
    <name type="common">Arbuscular mycorrhizal fungus</name>
    <name type="synonym">Glomus intraradices</name>
    <dbReference type="NCBI Taxonomy" id="747089"/>
    <lineage>
        <taxon>Eukaryota</taxon>
        <taxon>Fungi</taxon>
        <taxon>Fungi incertae sedis</taxon>
        <taxon>Mucoromycota</taxon>
        <taxon>Glomeromycotina</taxon>
        <taxon>Glomeromycetes</taxon>
        <taxon>Glomerales</taxon>
        <taxon>Glomeraceae</taxon>
        <taxon>Rhizophagus</taxon>
    </lineage>
</organism>
<protein>
    <submittedName>
        <fullName evidence="2">Uncharacterized protein</fullName>
    </submittedName>
</protein>
<keyword evidence="1" id="KW-0812">Transmembrane</keyword>
<evidence type="ECO:0000313" key="3">
    <source>
        <dbReference type="Proteomes" id="UP000018888"/>
    </source>
</evidence>
<keyword evidence="1" id="KW-0472">Membrane</keyword>
<evidence type="ECO:0000256" key="1">
    <source>
        <dbReference type="SAM" id="Phobius"/>
    </source>
</evidence>
<dbReference type="Proteomes" id="UP000018888">
    <property type="component" value="Unassembled WGS sequence"/>
</dbReference>
<evidence type="ECO:0000313" key="2">
    <source>
        <dbReference type="EMBL" id="POG70289.1"/>
    </source>
</evidence>
<proteinExistence type="predicted"/>
<dbReference type="AlphaFoldDB" id="A0A2P4PY21"/>
<comment type="caution">
    <text evidence="2">The sequence shown here is derived from an EMBL/GenBank/DDBJ whole genome shotgun (WGS) entry which is preliminary data.</text>
</comment>
<reference evidence="2 3" key="1">
    <citation type="journal article" date="2013" name="Proc. Natl. Acad. Sci. U.S.A.">
        <title>Genome of an arbuscular mycorrhizal fungus provides insight into the oldest plant symbiosis.</title>
        <authorList>
            <person name="Tisserant E."/>
            <person name="Malbreil M."/>
            <person name="Kuo A."/>
            <person name="Kohler A."/>
            <person name="Symeonidi A."/>
            <person name="Balestrini R."/>
            <person name="Charron P."/>
            <person name="Duensing N."/>
            <person name="Frei Dit Frey N."/>
            <person name="Gianinazzi-Pearson V."/>
            <person name="Gilbert L.B."/>
            <person name="Handa Y."/>
            <person name="Herr J.R."/>
            <person name="Hijri M."/>
            <person name="Koul R."/>
            <person name="Kawaguchi M."/>
            <person name="Krajinski F."/>
            <person name="Lammers P.J."/>
            <person name="Masclaux F.G."/>
            <person name="Murat C."/>
            <person name="Morin E."/>
            <person name="Ndikumana S."/>
            <person name="Pagni M."/>
            <person name="Petitpierre D."/>
            <person name="Requena N."/>
            <person name="Rosikiewicz P."/>
            <person name="Riley R."/>
            <person name="Saito K."/>
            <person name="San Clemente H."/>
            <person name="Shapiro H."/>
            <person name="van Tuinen D."/>
            <person name="Becard G."/>
            <person name="Bonfante P."/>
            <person name="Paszkowski U."/>
            <person name="Shachar-Hill Y.Y."/>
            <person name="Tuskan G.A."/>
            <person name="Young P.W."/>
            <person name="Sanders I.R."/>
            <person name="Henrissat B."/>
            <person name="Rensing S.A."/>
            <person name="Grigoriev I.V."/>
            <person name="Corradi N."/>
            <person name="Roux C."/>
            <person name="Martin F."/>
        </authorList>
    </citation>
    <scope>NUCLEOTIDE SEQUENCE [LARGE SCALE GENOMIC DNA]</scope>
    <source>
        <strain evidence="2 3">DAOM 197198</strain>
    </source>
</reference>
<keyword evidence="1" id="KW-1133">Transmembrane helix</keyword>
<sequence length="61" mass="7549">LFLKEINNIYIYLYIYIYIIIYKKMNFPDHVLFNINVAVVAMILRKRYGYEFERDDDSKCE</sequence>
<name>A0A2P4PY21_RHIID</name>
<feature type="transmembrane region" description="Helical" evidence="1">
    <location>
        <begin position="6"/>
        <end position="22"/>
    </location>
</feature>
<keyword evidence="3" id="KW-1185">Reference proteome</keyword>
<feature type="non-terminal residue" evidence="2">
    <location>
        <position position="1"/>
    </location>
</feature>
<gene>
    <name evidence="2" type="ORF">GLOIN_2v1618191</name>
</gene>
<reference evidence="2 3" key="2">
    <citation type="journal article" date="2018" name="New Phytol.">
        <title>High intraspecific genome diversity in the model arbuscular mycorrhizal symbiont Rhizophagus irregularis.</title>
        <authorList>
            <person name="Chen E.C.H."/>
            <person name="Morin E."/>
            <person name="Beaudet D."/>
            <person name="Noel J."/>
            <person name="Yildirir G."/>
            <person name="Ndikumana S."/>
            <person name="Charron P."/>
            <person name="St-Onge C."/>
            <person name="Giorgi J."/>
            <person name="Kruger M."/>
            <person name="Marton T."/>
            <person name="Ropars J."/>
            <person name="Grigoriev I.V."/>
            <person name="Hainaut M."/>
            <person name="Henrissat B."/>
            <person name="Roux C."/>
            <person name="Martin F."/>
            <person name="Corradi N."/>
        </authorList>
    </citation>
    <scope>NUCLEOTIDE SEQUENCE [LARGE SCALE GENOMIC DNA]</scope>
    <source>
        <strain evidence="2 3">DAOM 197198</strain>
    </source>
</reference>
<accession>A0A2P4PY21</accession>